<dbReference type="Proteomes" id="UP000658690">
    <property type="component" value="Unassembled WGS sequence"/>
</dbReference>
<comment type="caution">
    <text evidence="1">The sequence shown here is derived from an EMBL/GenBank/DDBJ whole genome shotgun (WGS) entry which is preliminary data.</text>
</comment>
<dbReference type="RefSeq" id="WP_171690585.1">
    <property type="nucleotide sequence ID" value="NZ_WHOC01000082.1"/>
</dbReference>
<reference evidence="1 2" key="1">
    <citation type="submission" date="2019-10" db="EMBL/GenBank/DDBJ databases">
        <title>Description of Paenibacillus choica sp. nov.</title>
        <authorList>
            <person name="Carlier A."/>
            <person name="Qi S."/>
        </authorList>
    </citation>
    <scope>NUCLEOTIDE SEQUENCE [LARGE SCALE GENOMIC DNA]</scope>
    <source>
        <strain evidence="1 2">LMG 31460</strain>
    </source>
</reference>
<accession>A0ABX1Z637</accession>
<name>A0ABX1Z637_9BACL</name>
<proteinExistence type="predicted"/>
<sequence length="415" mass="47282">MRAFRNTILAILAVVLIIMNSTTIYAKKPAELLKAAFVRNGDLWIKAGNNERQQTRGAYILNPKWSYDGQWIAYTKGENEQELWLLHVQTGQSHLVAHEGGRNFQWQPNRNSLAFLTVNQLNWIDSDELAKPVKVADGIGNYSWYPDGSGFLVSTAAKLLHDGWTPIRIMKIPLTANADPNLIKTLHVLPKQSDDFFAVDTSIFKWSANERWIAFFAKPTASLSADKNTLCVLSADGSVFKTIDQMVSNEMWFEWASKDEKLAYIEGVGREATTNKHLKVLRLPVGKSVSYTPRGYVEHSFTWYGLRNIITSRSKEAEWSIDPAKRQFPYLVNVKLKSQHQKLLTQPSETYGDFNPISLPSHQLAWIRSNRGISNVMVASPHGTNAEIWIENIDLGTNYYEQRNWNTVLSFFIRK</sequence>
<dbReference type="PANTHER" id="PTHR36842:SF1">
    <property type="entry name" value="PROTEIN TOLB"/>
    <property type="match status" value="1"/>
</dbReference>
<dbReference type="Gene3D" id="2.120.10.30">
    <property type="entry name" value="TolB, C-terminal domain"/>
    <property type="match status" value="1"/>
</dbReference>
<dbReference type="EMBL" id="WHOC01000082">
    <property type="protein sequence ID" value="NOU87421.1"/>
    <property type="molecule type" value="Genomic_DNA"/>
</dbReference>
<evidence type="ECO:0000313" key="2">
    <source>
        <dbReference type="Proteomes" id="UP000658690"/>
    </source>
</evidence>
<dbReference type="SUPFAM" id="SSF82171">
    <property type="entry name" value="DPP6 N-terminal domain-like"/>
    <property type="match status" value="1"/>
</dbReference>
<gene>
    <name evidence="1" type="ORF">GC102_16750</name>
</gene>
<keyword evidence="2" id="KW-1185">Reference proteome</keyword>
<dbReference type="PANTHER" id="PTHR36842">
    <property type="entry name" value="PROTEIN TOLB HOMOLOG"/>
    <property type="match status" value="1"/>
</dbReference>
<evidence type="ECO:0000313" key="1">
    <source>
        <dbReference type="EMBL" id="NOU87421.1"/>
    </source>
</evidence>
<dbReference type="InterPro" id="IPR011042">
    <property type="entry name" value="6-blade_b-propeller_TolB-like"/>
</dbReference>
<protein>
    <submittedName>
        <fullName evidence="1">Translocation protein TolB</fullName>
    </submittedName>
</protein>
<organism evidence="1 2">
    <name type="scientific">Paenibacillus germinis</name>
    <dbReference type="NCBI Taxonomy" id="2654979"/>
    <lineage>
        <taxon>Bacteria</taxon>
        <taxon>Bacillati</taxon>
        <taxon>Bacillota</taxon>
        <taxon>Bacilli</taxon>
        <taxon>Bacillales</taxon>
        <taxon>Paenibacillaceae</taxon>
        <taxon>Paenibacillus</taxon>
    </lineage>
</organism>